<feature type="compositionally biased region" description="Basic and acidic residues" evidence="1">
    <location>
        <begin position="24"/>
        <end position="38"/>
    </location>
</feature>
<organism evidence="2 3">
    <name type="scientific">Channa argus</name>
    <name type="common">Northern snakehead</name>
    <name type="synonym">Ophicephalus argus</name>
    <dbReference type="NCBI Taxonomy" id="215402"/>
    <lineage>
        <taxon>Eukaryota</taxon>
        <taxon>Metazoa</taxon>
        <taxon>Chordata</taxon>
        <taxon>Craniata</taxon>
        <taxon>Vertebrata</taxon>
        <taxon>Euteleostomi</taxon>
        <taxon>Actinopterygii</taxon>
        <taxon>Neopterygii</taxon>
        <taxon>Teleostei</taxon>
        <taxon>Neoteleostei</taxon>
        <taxon>Acanthomorphata</taxon>
        <taxon>Anabantaria</taxon>
        <taxon>Anabantiformes</taxon>
        <taxon>Channoidei</taxon>
        <taxon>Channidae</taxon>
        <taxon>Channa</taxon>
    </lineage>
</organism>
<evidence type="ECO:0000313" key="3">
    <source>
        <dbReference type="Proteomes" id="UP000503349"/>
    </source>
</evidence>
<feature type="region of interest" description="Disordered" evidence="1">
    <location>
        <begin position="62"/>
        <end position="82"/>
    </location>
</feature>
<reference evidence="3" key="2">
    <citation type="submission" date="2019-02" db="EMBL/GenBank/DDBJ databases">
        <title>Opniocepnalus argus Var Kimnra genome.</title>
        <authorList>
            <person name="Zhou C."/>
            <person name="Xiao S."/>
        </authorList>
    </citation>
    <scope>NUCLEOTIDE SEQUENCE [LARGE SCALE GENOMIC DNA]</scope>
</reference>
<keyword evidence="3" id="KW-1185">Reference proteome</keyword>
<evidence type="ECO:0000256" key="1">
    <source>
        <dbReference type="SAM" id="MobiDB-lite"/>
    </source>
</evidence>
<name>A0A6G1QWJ2_CHAAH</name>
<feature type="region of interest" description="Disordered" evidence="1">
    <location>
        <begin position="1"/>
        <end position="46"/>
    </location>
</feature>
<dbReference type="EMBL" id="CM015712">
    <property type="protein sequence ID" value="KAF3706857.1"/>
    <property type="molecule type" value="Genomic_DNA"/>
</dbReference>
<evidence type="ECO:0000313" key="2">
    <source>
        <dbReference type="EMBL" id="KAF3706857.1"/>
    </source>
</evidence>
<dbReference type="Proteomes" id="UP000503349">
    <property type="component" value="Chromosome 1"/>
</dbReference>
<accession>A0A6G1QWJ2</accession>
<proteinExistence type="predicted"/>
<protein>
    <submittedName>
        <fullName evidence="2">Uncharacterized protein</fullName>
    </submittedName>
</protein>
<sequence length="104" mass="11792">MNQCEDREEGVPPSKTTLCGGHESQTKDQRMKKQRPDSTEPICTSMKSDWSAGRFIDFKVAQPAHGRMKKQRPDSADPSWVSMKSDWSAGRIIDFKDEQPAHGR</sequence>
<gene>
    <name evidence="2" type="ORF">EXN66_Car000027</name>
</gene>
<dbReference type="AlphaFoldDB" id="A0A6G1QWJ2"/>
<reference evidence="2 3" key="1">
    <citation type="submission" date="2019-02" db="EMBL/GenBank/DDBJ databases">
        <title>Opniocepnalus argus genome.</title>
        <authorList>
            <person name="Zhou C."/>
            <person name="Xiao S."/>
        </authorList>
    </citation>
    <scope>NUCLEOTIDE SEQUENCE [LARGE SCALE GENOMIC DNA]</scope>
    <source>
        <strain evidence="2">OARG1902GOOAL</strain>
        <tissue evidence="2">Muscle</tissue>
    </source>
</reference>